<reference evidence="2 3" key="1">
    <citation type="journal article" date="2021" name="Sci. Rep.">
        <title>The genome of the diatom Chaetoceros tenuissimus carries an ancient integrated fragment of an extant virus.</title>
        <authorList>
            <person name="Hongo Y."/>
            <person name="Kimura K."/>
            <person name="Takaki Y."/>
            <person name="Yoshida Y."/>
            <person name="Baba S."/>
            <person name="Kobayashi G."/>
            <person name="Nagasaki K."/>
            <person name="Hano T."/>
            <person name="Tomaru Y."/>
        </authorList>
    </citation>
    <scope>NUCLEOTIDE SEQUENCE [LARGE SCALE GENOMIC DNA]</scope>
    <source>
        <strain evidence="2 3">NIES-3715</strain>
    </source>
</reference>
<feature type="transmembrane region" description="Helical" evidence="1">
    <location>
        <begin position="443"/>
        <end position="464"/>
    </location>
</feature>
<evidence type="ECO:0000313" key="3">
    <source>
        <dbReference type="Proteomes" id="UP001054902"/>
    </source>
</evidence>
<dbReference type="AlphaFoldDB" id="A0AAD3D0P1"/>
<dbReference type="Proteomes" id="UP001054902">
    <property type="component" value="Unassembled WGS sequence"/>
</dbReference>
<protein>
    <submittedName>
        <fullName evidence="2">Uncharacterized protein</fullName>
    </submittedName>
</protein>
<gene>
    <name evidence="2" type="ORF">CTEN210_12168</name>
</gene>
<proteinExistence type="predicted"/>
<sequence length="482" mass="54885">MYESSSFNRKGSPWRKGNAKKVFLLVVCFLYLCTSAYSILVGGYLFTSIQAKTATTQTPSAVTAAVSPITERIIPTPLDKEEFNPEDYYPEDIEESFLIPKKLGPGELMPIRWRDDLTPIDGEKCETFVVGLPDQLRHEMKAYMDANGLLDYAKTMLYDAPVPKEGNRIYTLNDGMKWASQVNGVWNTDMVWFDPADESAFESLISMLKKGGFGVVIESMGKAFDLNGIMIQGIGAIFLSKYEDPNRGTHVDMEGMGGKFFNVLFPVHIPEDDVARLYFADADNQERADEMGAVNVRDGTALIIGGDSSHKTVECDYRDKREFRLFLNVYIVDAEEETTVERISQESTSLWPTYGDKEYTLSQKERFYSKKDGRISMYTDQGRKPLHVADKDEKCSKMIHLCDADPDWRLNCPKTCEIYLEDDIYLEKIGIYNRDFSSSSFSLWQICWMIFTISVLIVFIRTLLSLFMTNSKNHSNENLHLA</sequence>
<keyword evidence="1" id="KW-1133">Transmembrane helix</keyword>
<comment type="caution">
    <text evidence="2">The sequence shown here is derived from an EMBL/GenBank/DDBJ whole genome shotgun (WGS) entry which is preliminary data.</text>
</comment>
<evidence type="ECO:0000313" key="2">
    <source>
        <dbReference type="EMBL" id="GFH55692.1"/>
    </source>
</evidence>
<organism evidence="2 3">
    <name type="scientific">Chaetoceros tenuissimus</name>
    <dbReference type="NCBI Taxonomy" id="426638"/>
    <lineage>
        <taxon>Eukaryota</taxon>
        <taxon>Sar</taxon>
        <taxon>Stramenopiles</taxon>
        <taxon>Ochrophyta</taxon>
        <taxon>Bacillariophyta</taxon>
        <taxon>Coscinodiscophyceae</taxon>
        <taxon>Chaetocerotophycidae</taxon>
        <taxon>Chaetocerotales</taxon>
        <taxon>Chaetocerotaceae</taxon>
        <taxon>Chaetoceros</taxon>
    </lineage>
</organism>
<keyword evidence="1" id="KW-0472">Membrane</keyword>
<accession>A0AAD3D0P1</accession>
<keyword evidence="1" id="KW-0812">Transmembrane</keyword>
<evidence type="ECO:0000256" key="1">
    <source>
        <dbReference type="SAM" id="Phobius"/>
    </source>
</evidence>
<name>A0AAD3D0P1_9STRA</name>
<dbReference type="EMBL" id="BLLK01000051">
    <property type="protein sequence ID" value="GFH55692.1"/>
    <property type="molecule type" value="Genomic_DNA"/>
</dbReference>
<keyword evidence="3" id="KW-1185">Reference proteome</keyword>